<dbReference type="Proteomes" id="UP000235672">
    <property type="component" value="Unassembled WGS sequence"/>
</dbReference>
<name>A0A2J6Q643_9HELO</name>
<reference evidence="2 3" key="1">
    <citation type="submission" date="2016-05" db="EMBL/GenBank/DDBJ databases">
        <title>A degradative enzymes factory behind the ericoid mycorrhizal symbiosis.</title>
        <authorList>
            <consortium name="DOE Joint Genome Institute"/>
            <person name="Martino E."/>
            <person name="Morin E."/>
            <person name="Grelet G."/>
            <person name="Kuo A."/>
            <person name="Kohler A."/>
            <person name="Daghino S."/>
            <person name="Barry K."/>
            <person name="Choi C."/>
            <person name="Cichocki N."/>
            <person name="Clum A."/>
            <person name="Copeland A."/>
            <person name="Hainaut M."/>
            <person name="Haridas S."/>
            <person name="Labutti K."/>
            <person name="Lindquist E."/>
            <person name="Lipzen A."/>
            <person name="Khouja H.-R."/>
            <person name="Murat C."/>
            <person name="Ohm R."/>
            <person name="Olson A."/>
            <person name="Spatafora J."/>
            <person name="Veneault-Fourrey C."/>
            <person name="Henrissat B."/>
            <person name="Grigoriev I."/>
            <person name="Martin F."/>
            <person name="Perotto S."/>
        </authorList>
    </citation>
    <scope>NUCLEOTIDE SEQUENCE [LARGE SCALE GENOMIC DNA]</scope>
    <source>
        <strain evidence="2 3">UAMH 7357</strain>
    </source>
</reference>
<feature type="domain" description="Heterokaryon incompatibility" evidence="1">
    <location>
        <begin position="45"/>
        <end position="175"/>
    </location>
</feature>
<accession>A0A2J6Q643</accession>
<dbReference type="Pfam" id="PF06985">
    <property type="entry name" value="HET"/>
    <property type="match status" value="1"/>
</dbReference>
<dbReference type="EMBL" id="KZ613480">
    <property type="protein sequence ID" value="PMD21742.1"/>
    <property type="molecule type" value="Genomic_DNA"/>
</dbReference>
<sequence length="591" mass="67658">MKQYTHQPPSQDNGFRVLSLKPAISFDAPLHCSLSKARISDSVHYEALSYVWGARTGDRRLICDGAELLITPNCELALRYLRTGWESRSLWVDSVCIDQKSTSDRNHQVKQMGEIYRMADRALIWLGESDDQTKSAFARWVNLDKSSERISNEDRNYILDVCTKPWFERVWTIQEVSLAKKCLVVCGHESISWDALVSAAENGHIRTKIGPKYSTMPSRLKNLSTRTLSRNKYYINRNLIGDPSRMLVILSKCRRENATDPRDKVFGLFAILSALGLILPAPDYSKTTATVYEELTVGYIQQCKQLGLLELVCTFGRLSEIPTWVPDFSDQKFFIGVNPTRKPLSKLVDSVLLINRTPKHLPLRGKRIAQIEFRLCGSYVTYETVSNFRKLHYAGFTRYYLILPWASAMREWILFVKKANCPTGRDATHLFSWLATRDLFEEAAESGSYVGVCQMIMDIMADSETREVPMSDFRKQETLEWVPNTSDGTFLYLLFEDHTHDHEMNWVNNCLSLLCEHTLFAMSTGHIGRAPYSIEVEDIVVWFAGAHRPMVIRPAGENYILIGPAYIHGIKESDVWDDQDDVTQLEVFNLQ</sequence>
<gene>
    <name evidence="2" type="ORF">NA56DRAFT_599832</name>
</gene>
<keyword evidence="3" id="KW-1185">Reference proteome</keyword>
<dbReference type="OrthoDB" id="194358at2759"/>
<dbReference type="Pfam" id="PF26639">
    <property type="entry name" value="Het-6_barrel"/>
    <property type="match status" value="1"/>
</dbReference>
<evidence type="ECO:0000313" key="2">
    <source>
        <dbReference type="EMBL" id="PMD21742.1"/>
    </source>
</evidence>
<evidence type="ECO:0000259" key="1">
    <source>
        <dbReference type="Pfam" id="PF06985"/>
    </source>
</evidence>
<protein>
    <submittedName>
        <fullName evidence="2">HET-domain-containing protein</fullName>
    </submittedName>
</protein>
<dbReference type="PANTHER" id="PTHR24148">
    <property type="entry name" value="ANKYRIN REPEAT DOMAIN-CONTAINING PROTEIN 39 HOMOLOG-RELATED"/>
    <property type="match status" value="1"/>
</dbReference>
<dbReference type="AlphaFoldDB" id="A0A2J6Q643"/>
<dbReference type="InterPro" id="IPR010730">
    <property type="entry name" value="HET"/>
</dbReference>
<organism evidence="2 3">
    <name type="scientific">Hyaloscypha hepaticicola</name>
    <dbReference type="NCBI Taxonomy" id="2082293"/>
    <lineage>
        <taxon>Eukaryota</taxon>
        <taxon>Fungi</taxon>
        <taxon>Dikarya</taxon>
        <taxon>Ascomycota</taxon>
        <taxon>Pezizomycotina</taxon>
        <taxon>Leotiomycetes</taxon>
        <taxon>Helotiales</taxon>
        <taxon>Hyaloscyphaceae</taxon>
        <taxon>Hyaloscypha</taxon>
    </lineage>
</organism>
<dbReference type="InterPro" id="IPR052895">
    <property type="entry name" value="HetReg/Transcr_Mod"/>
</dbReference>
<dbReference type="PANTHER" id="PTHR24148:SF64">
    <property type="entry name" value="HETEROKARYON INCOMPATIBILITY DOMAIN-CONTAINING PROTEIN"/>
    <property type="match status" value="1"/>
</dbReference>
<evidence type="ECO:0000313" key="3">
    <source>
        <dbReference type="Proteomes" id="UP000235672"/>
    </source>
</evidence>
<proteinExistence type="predicted"/>